<dbReference type="GO" id="GO:0016788">
    <property type="term" value="F:hydrolase activity, acting on ester bonds"/>
    <property type="evidence" value="ECO:0007669"/>
    <property type="project" value="UniProtKB-ARBA"/>
</dbReference>
<evidence type="ECO:0000313" key="2">
    <source>
        <dbReference type="EMBL" id="RRB01122.1"/>
    </source>
</evidence>
<dbReference type="InterPro" id="IPR032616">
    <property type="entry name" value="DUF4886"/>
</dbReference>
<dbReference type="OrthoDB" id="265974at2"/>
<sequence>MNLQNRPIRLPALFAAVVFLLLVFTGKIAVSQTGSPGNTENKKKGSPLHLFIIGNSFSGNAAKYLRELSEEGGHELTIGRAELGGCSLQRHWEIAEAAEANPDNPKGKAYNGKSLKMLLSEGKWDVVTLQQYSMLSGDVDSYRPYAKKLYDYIKKLQPSANIVFHQTWAYRADADGFGQVAQGVLAKSEKEMWEKSRAAYHTIARELGASLIPTGDAFWRISSDSKWGFQKDTGFDYSQPQAPNLPNQNHSLHMGYTWNNNKLGFDSHHANAAGCYLGSLVWYGFLFHESPVRLKFVPEGVADDFAAQLKKTAWTTVQTVGKSSVK</sequence>
<dbReference type="Proteomes" id="UP000271925">
    <property type="component" value="Unassembled WGS sequence"/>
</dbReference>
<dbReference type="InterPro" id="IPR036514">
    <property type="entry name" value="SGNH_hydro_sf"/>
</dbReference>
<protein>
    <submittedName>
        <fullName evidence="2">DUF4886 domain-containing protein</fullName>
    </submittedName>
</protein>
<dbReference type="AlphaFoldDB" id="A0A3P1BJG0"/>
<keyword evidence="3" id="KW-1185">Reference proteome</keyword>
<evidence type="ECO:0000313" key="3">
    <source>
        <dbReference type="Proteomes" id="UP000271925"/>
    </source>
</evidence>
<proteinExistence type="predicted"/>
<dbReference type="RefSeq" id="WP_124877584.1">
    <property type="nucleotide sequence ID" value="NZ_RQJO01000010.1"/>
</dbReference>
<feature type="domain" description="DUF4886" evidence="1">
    <location>
        <begin position="51"/>
        <end position="175"/>
    </location>
</feature>
<gene>
    <name evidence="2" type="ORF">EHT25_23395</name>
</gene>
<dbReference type="Gene3D" id="3.40.50.1110">
    <property type="entry name" value="SGNH hydrolase"/>
    <property type="match status" value="1"/>
</dbReference>
<reference evidence="2 3" key="1">
    <citation type="submission" date="2018-11" db="EMBL/GenBank/DDBJ databases">
        <authorList>
            <person name="Zhou Z."/>
            <person name="Wang G."/>
        </authorList>
    </citation>
    <scope>NUCLEOTIDE SEQUENCE [LARGE SCALE GENOMIC DNA]</scope>
    <source>
        <strain evidence="2 3">KCTC52004</strain>
    </source>
</reference>
<dbReference type="Pfam" id="PF16227">
    <property type="entry name" value="DUF4886"/>
    <property type="match status" value="1"/>
</dbReference>
<dbReference type="EMBL" id="RQJO01000010">
    <property type="protein sequence ID" value="RRB01122.1"/>
    <property type="molecule type" value="Genomic_DNA"/>
</dbReference>
<organism evidence="2 3">
    <name type="scientific">Larkinella rosea</name>
    <dbReference type="NCBI Taxonomy" id="2025312"/>
    <lineage>
        <taxon>Bacteria</taxon>
        <taxon>Pseudomonadati</taxon>
        <taxon>Bacteroidota</taxon>
        <taxon>Cytophagia</taxon>
        <taxon>Cytophagales</taxon>
        <taxon>Spirosomataceae</taxon>
        <taxon>Larkinella</taxon>
    </lineage>
</organism>
<accession>A0A3P1BJG0</accession>
<evidence type="ECO:0000259" key="1">
    <source>
        <dbReference type="Pfam" id="PF16227"/>
    </source>
</evidence>
<comment type="caution">
    <text evidence="2">The sequence shown here is derived from an EMBL/GenBank/DDBJ whole genome shotgun (WGS) entry which is preliminary data.</text>
</comment>
<name>A0A3P1BJG0_9BACT</name>